<accession>A0A1M2W011</accession>
<keyword evidence="5" id="KW-0325">Glycoprotein</keyword>
<evidence type="ECO:0000256" key="4">
    <source>
        <dbReference type="ARBA" id="ARBA00022801"/>
    </source>
</evidence>
<evidence type="ECO:0000256" key="5">
    <source>
        <dbReference type="ARBA" id="ARBA00023180"/>
    </source>
</evidence>
<name>A0A1M2W011_TRAPU</name>
<dbReference type="Proteomes" id="UP000184267">
    <property type="component" value="Unassembled WGS sequence"/>
</dbReference>
<dbReference type="InterPro" id="IPR029058">
    <property type="entry name" value="AB_hydrolase_fold"/>
</dbReference>
<sequence>MEGMDTAEAIQREQLDRLRDFLGPDVAPNGGHTARSDSKKESLINFRNPRAKEFFVDGTTIPDVNFDAGPSWSGLMPISNHPNETRKLFFWFWPTNDIANVKDLLFWTNGGPGCSSLEGFLQENGPISWSWGQSEPTPNTWSWTNLTNVLWVEQPVGANKNVFPFNSTFWAQLQNISDSCGYTDYLDKFVTYPPAGQLPLPAGATFNETTRAVGVKPECRMHSPIQRAVGVINPVFDVYRVTDTFPNLWSVLGFPRSTQKFVYFNRTDVQDAIHAPHINWEACGGPVYINPTTGGPGNDQSVASTLSVLPNVIEKSKRVAIVHGLADFILVAEGTRIAIQNMTWHGKQGFQTPIEPETFIVENMGVFGNQHIERGLAFVEFYYSGHMTPQFVPWAAFQTIAYVLGKRDSPSA</sequence>
<dbReference type="GO" id="GO:0004185">
    <property type="term" value="F:serine-type carboxypeptidase activity"/>
    <property type="evidence" value="ECO:0007669"/>
    <property type="project" value="InterPro"/>
</dbReference>
<dbReference type="Pfam" id="PF00450">
    <property type="entry name" value="Peptidase_S10"/>
    <property type="match status" value="2"/>
</dbReference>
<reference evidence="6 7" key="1">
    <citation type="submission" date="2016-10" db="EMBL/GenBank/DDBJ databases">
        <title>Genome sequence of the basidiomycete white-rot fungus Trametes pubescens.</title>
        <authorList>
            <person name="Makela M.R."/>
            <person name="Granchi Z."/>
            <person name="Peng M."/>
            <person name="De Vries R.P."/>
            <person name="Grigoriev I."/>
            <person name="Riley R."/>
            <person name="Hilden K."/>
        </authorList>
    </citation>
    <scope>NUCLEOTIDE SEQUENCE [LARGE SCALE GENOMIC DNA]</scope>
    <source>
        <strain evidence="6 7">FBCC735</strain>
    </source>
</reference>
<keyword evidence="2 6" id="KW-0121">Carboxypeptidase</keyword>
<dbReference type="OMA" id="WIYEHPG"/>
<evidence type="ECO:0000256" key="1">
    <source>
        <dbReference type="ARBA" id="ARBA00009431"/>
    </source>
</evidence>
<dbReference type="Gene3D" id="3.40.50.1820">
    <property type="entry name" value="alpha/beta hydrolase"/>
    <property type="match status" value="2"/>
</dbReference>
<gene>
    <name evidence="6" type="ORF">TRAPUB_10214</name>
</gene>
<keyword evidence="7" id="KW-1185">Reference proteome</keyword>
<dbReference type="SUPFAM" id="SSF53474">
    <property type="entry name" value="alpha/beta-Hydrolases"/>
    <property type="match status" value="1"/>
</dbReference>
<keyword evidence="4" id="KW-0378">Hydrolase</keyword>
<dbReference type="InterPro" id="IPR001563">
    <property type="entry name" value="Peptidase_S10"/>
</dbReference>
<evidence type="ECO:0000256" key="3">
    <source>
        <dbReference type="ARBA" id="ARBA00022670"/>
    </source>
</evidence>
<evidence type="ECO:0000313" key="6">
    <source>
        <dbReference type="EMBL" id="OJT13195.1"/>
    </source>
</evidence>
<dbReference type="PANTHER" id="PTHR11802">
    <property type="entry name" value="SERINE PROTEASE FAMILY S10 SERINE CARBOXYPEPTIDASE"/>
    <property type="match status" value="1"/>
</dbReference>
<evidence type="ECO:0000256" key="2">
    <source>
        <dbReference type="ARBA" id="ARBA00022645"/>
    </source>
</evidence>
<proteinExistence type="inferred from homology"/>
<dbReference type="GO" id="GO:0006508">
    <property type="term" value="P:proteolysis"/>
    <property type="evidence" value="ECO:0007669"/>
    <property type="project" value="UniProtKB-KW"/>
</dbReference>
<comment type="caution">
    <text evidence="6">The sequence shown here is derived from an EMBL/GenBank/DDBJ whole genome shotgun (WGS) entry which is preliminary data.</text>
</comment>
<dbReference type="PANTHER" id="PTHR11802:SF479">
    <property type="entry name" value="CARBOXYPEPTIDASE"/>
    <property type="match status" value="1"/>
</dbReference>
<comment type="similarity">
    <text evidence="1">Belongs to the peptidase S10 family.</text>
</comment>
<keyword evidence="3" id="KW-0645">Protease</keyword>
<dbReference type="EMBL" id="MNAD01000421">
    <property type="protein sequence ID" value="OJT13195.1"/>
    <property type="molecule type" value="Genomic_DNA"/>
</dbReference>
<protein>
    <submittedName>
        <fullName evidence="6">Serine-type carboxypeptidase F</fullName>
    </submittedName>
</protein>
<dbReference type="OrthoDB" id="443318at2759"/>
<dbReference type="AlphaFoldDB" id="A0A1M2W011"/>
<evidence type="ECO:0000313" key="7">
    <source>
        <dbReference type="Proteomes" id="UP000184267"/>
    </source>
</evidence>
<organism evidence="6 7">
    <name type="scientific">Trametes pubescens</name>
    <name type="common">White-rot fungus</name>
    <dbReference type="NCBI Taxonomy" id="154538"/>
    <lineage>
        <taxon>Eukaryota</taxon>
        <taxon>Fungi</taxon>
        <taxon>Dikarya</taxon>
        <taxon>Basidiomycota</taxon>
        <taxon>Agaricomycotina</taxon>
        <taxon>Agaricomycetes</taxon>
        <taxon>Polyporales</taxon>
        <taxon>Polyporaceae</taxon>
        <taxon>Trametes</taxon>
    </lineage>
</organism>